<dbReference type="InterPro" id="IPR052520">
    <property type="entry name" value="ATL_DNA_repair"/>
</dbReference>
<dbReference type="PANTHER" id="PTHR42942">
    <property type="entry name" value="6-O-METHYLGUANINE DNA METHYLTRANSFERASE"/>
    <property type="match status" value="1"/>
</dbReference>
<proteinExistence type="predicted"/>
<keyword evidence="4" id="KW-1185">Reference proteome</keyword>
<keyword evidence="1" id="KW-0227">DNA damage</keyword>
<dbReference type="AlphaFoldDB" id="A0A931E5I6"/>
<evidence type="ECO:0000259" key="2">
    <source>
        <dbReference type="Pfam" id="PF01035"/>
    </source>
</evidence>
<organism evidence="3 4">
    <name type="scientific">Panacibacter microcysteis</name>
    <dbReference type="NCBI Taxonomy" id="2793269"/>
    <lineage>
        <taxon>Bacteria</taxon>
        <taxon>Pseudomonadati</taxon>
        <taxon>Bacteroidota</taxon>
        <taxon>Chitinophagia</taxon>
        <taxon>Chitinophagales</taxon>
        <taxon>Chitinophagaceae</taxon>
        <taxon>Panacibacter</taxon>
    </lineage>
</organism>
<protein>
    <submittedName>
        <fullName evidence="3">MGMT family protein</fullName>
    </submittedName>
</protein>
<dbReference type="RefSeq" id="WP_196989576.1">
    <property type="nucleotide sequence ID" value="NZ_JADWYR010000001.1"/>
</dbReference>
<dbReference type="PANTHER" id="PTHR42942:SF1">
    <property type="entry name" value="ALKYLTRANSFERASE-LIKE PROTEIN 1"/>
    <property type="match status" value="1"/>
</dbReference>
<evidence type="ECO:0000313" key="3">
    <source>
        <dbReference type="EMBL" id="MBG9375529.1"/>
    </source>
</evidence>
<name>A0A931E5I6_9BACT</name>
<feature type="domain" description="Methylated-DNA-[protein]-cysteine S-methyltransferase DNA binding" evidence="2">
    <location>
        <begin position="21"/>
        <end position="103"/>
    </location>
</feature>
<dbReference type="SUPFAM" id="SSF46767">
    <property type="entry name" value="Methylated DNA-protein cysteine methyltransferase, C-terminal domain"/>
    <property type="match status" value="1"/>
</dbReference>
<dbReference type="CDD" id="cd06445">
    <property type="entry name" value="ATase"/>
    <property type="match status" value="1"/>
</dbReference>
<gene>
    <name evidence="3" type="ORF">I5907_04745</name>
</gene>
<dbReference type="Pfam" id="PF01035">
    <property type="entry name" value="DNA_binding_1"/>
    <property type="match status" value="1"/>
</dbReference>
<evidence type="ECO:0000256" key="1">
    <source>
        <dbReference type="ARBA" id="ARBA00022763"/>
    </source>
</evidence>
<dbReference type="Proteomes" id="UP000628448">
    <property type="component" value="Unassembled WGS sequence"/>
</dbReference>
<reference evidence="3" key="1">
    <citation type="submission" date="2020-11" db="EMBL/GenBank/DDBJ databases">
        <title>Bacterial whole genome sequence for Panacibacter sp. DH6.</title>
        <authorList>
            <person name="Le V."/>
            <person name="Ko S."/>
            <person name="Ahn C.-Y."/>
            <person name="Oh H.-M."/>
        </authorList>
    </citation>
    <scope>NUCLEOTIDE SEQUENCE</scope>
    <source>
        <strain evidence="3">DH6</strain>
    </source>
</reference>
<evidence type="ECO:0000313" key="4">
    <source>
        <dbReference type="Proteomes" id="UP000628448"/>
    </source>
</evidence>
<dbReference type="InterPro" id="IPR036217">
    <property type="entry name" value="MethylDNA_cys_MeTrfase_DNAb"/>
</dbReference>
<accession>A0A931E5I6</accession>
<dbReference type="GO" id="GO:0003824">
    <property type="term" value="F:catalytic activity"/>
    <property type="evidence" value="ECO:0007669"/>
    <property type="project" value="InterPro"/>
</dbReference>
<dbReference type="InterPro" id="IPR036388">
    <property type="entry name" value="WH-like_DNA-bd_sf"/>
</dbReference>
<dbReference type="InterPro" id="IPR014048">
    <property type="entry name" value="MethylDNA_cys_MeTrfase_DNA-bd"/>
</dbReference>
<dbReference type="EMBL" id="JADWYR010000001">
    <property type="protein sequence ID" value="MBG9375529.1"/>
    <property type="molecule type" value="Genomic_DNA"/>
</dbReference>
<dbReference type="GO" id="GO:0006281">
    <property type="term" value="P:DNA repair"/>
    <property type="evidence" value="ECO:0007669"/>
    <property type="project" value="InterPro"/>
</dbReference>
<sequence>MKKATTGKVSAKQITTKEYSFFEDVWAVVRKVPKGRVTTYGAIANYLGTKLSARMVGWAMNGAAKAKPKVPAQRVVNRNGMLSGKMHFETPSRMQELLEKEGVRVENDKVTGFRELFWDPLKELGL</sequence>
<comment type="caution">
    <text evidence="3">The sequence shown here is derived from an EMBL/GenBank/DDBJ whole genome shotgun (WGS) entry which is preliminary data.</text>
</comment>
<dbReference type="Gene3D" id="1.10.10.10">
    <property type="entry name" value="Winged helix-like DNA-binding domain superfamily/Winged helix DNA-binding domain"/>
    <property type="match status" value="1"/>
</dbReference>